<dbReference type="EMBL" id="MZMT01000059">
    <property type="protein sequence ID" value="PIO41589.1"/>
    <property type="molecule type" value="Genomic_DNA"/>
</dbReference>
<dbReference type="CDD" id="cd00761">
    <property type="entry name" value="Glyco_tranf_GTA_type"/>
    <property type="match status" value="1"/>
</dbReference>
<dbReference type="Gene3D" id="3.90.550.10">
    <property type="entry name" value="Spore Coat Polysaccharide Biosynthesis Protein SpsA, Chain A"/>
    <property type="match status" value="1"/>
</dbReference>
<sequence length="956" mass="106619">MLDQVKHLLEQVTATPPSEDDGVHSFSPKVAILIPAYKHSVLLAEALESALAQEAPFDIAAVIVDDGCPFPETGEIGRTYALAHPNVFYLRKANGGLSSARNYGIEFALRNFPDLEAVYFLDADNRITPTAIRDILEFMKSDDKVDWIYPNIDKFGIEWNGNYTTQYSRLLHLTFDNICEAGSLVSRRMLDAGIRFDESMKSGFEDWDFWLQAIGRGFLGANYPFFGFEYRQRAESMLRDSNRTREGILTYIRQKHKQLFAAETLLAWEHQEAPRYAAIGMGTYAVDLFTDPTVEHAKCTLEDFVTRFWAAKAEPETFGVPPFLLWMTAAHREALTRLGLIHNLLWLGEKFSQKHHFVAIRFERSNSKIGIDIRKIGEAEPLADKPFGWMCTLDIFSTCADDVSDDWTRSLHKPVPAPNVIEIVVSGPFTAREMQSTALSPTNALLATLGALRDSGYRSQSGNRWIWRSVYFPNRNRYFELLRHAVAARPVMPRLTQASNPLRVGFLLPIASFGGVEKVAYAVAQALKGTGCEVHLFLLGKPVYNRVPENDGVFKTINFLADDYPLWGGPHQFAGHDLMMGHDEAARAEQIMGFLAGLDVVINNHVAPVNAVLGDLRRRGVKVLNYVHVLDKSKMGRDAGHPYLSLAFEHVYDTILTCSNDMAEWLHAMGVPSAKLMHIQNAASYALSSKERDGLLSIRRSRTQKDKLNVLFLGRLDAQKGIERLFATVRDLRQQSVPIEWKIIGSDVMDTGAGGSWKERFAEIGVHVDAPVYSSRHLNKAFAWADVVVLPSRWEGAPLTIIEAQRLGCVPIATAVGAVGELIEHGVDGLLIESTDDNVIISEMTEMIAALAEDSAALRRLSEAAAERGASLAWDRSVEPLVQQLMAWFPDRLSTRSPGAGLKLVEQTSPSVSPDRPQTAERLFREAGPRERDEISEIRQLQLAAAGSVNMNNLRD</sequence>
<dbReference type="SUPFAM" id="SSF53756">
    <property type="entry name" value="UDP-Glycosyltransferase/glycogen phosphorylase"/>
    <property type="match status" value="1"/>
</dbReference>
<dbReference type="SUPFAM" id="SSF53448">
    <property type="entry name" value="Nucleotide-diphospho-sugar transferases"/>
    <property type="match status" value="1"/>
</dbReference>
<dbReference type="CDD" id="cd03801">
    <property type="entry name" value="GT4_PimA-like"/>
    <property type="match status" value="1"/>
</dbReference>
<evidence type="ECO:0000259" key="2">
    <source>
        <dbReference type="Pfam" id="PF00534"/>
    </source>
</evidence>
<gene>
    <name evidence="5" type="ORF">B5P45_28145</name>
</gene>
<feature type="domain" description="Glycosyl transferase family 1" evidence="2">
    <location>
        <begin position="700"/>
        <end position="867"/>
    </location>
</feature>
<name>A0A2N9VQ21_9HYPH</name>
<evidence type="ECO:0000256" key="1">
    <source>
        <dbReference type="SAM" id="MobiDB-lite"/>
    </source>
</evidence>
<evidence type="ECO:0000313" key="5">
    <source>
        <dbReference type="EMBL" id="PIO41589.1"/>
    </source>
</evidence>
<dbReference type="GO" id="GO:0016757">
    <property type="term" value="F:glycosyltransferase activity"/>
    <property type="evidence" value="ECO:0007669"/>
    <property type="project" value="InterPro"/>
</dbReference>
<dbReference type="InterPro" id="IPR029044">
    <property type="entry name" value="Nucleotide-diphossugar_trans"/>
</dbReference>
<evidence type="ECO:0000259" key="3">
    <source>
        <dbReference type="Pfam" id="PF00535"/>
    </source>
</evidence>
<dbReference type="Pfam" id="PF00534">
    <property type="entry name" value="Glycos_transf_1"/>
    <property type="match status" value="1"/>
</dbReference>
<reference evidence="5 6" key="1">
    <citation type="journal article" date="2017" name="Int J Environ Stud">
        <title>Does the Miocene-Pliocene relict legume Oxytropis triphylla form nitrogen-fixing nodules with a combination of bacterial strains?</title>
        <authorList>
            <person name="Safronova V."/>
            <person name="Belimov A."/>
            <person name="Sazanova A."/>
            <person name="Kuznetsova I."/>
            <person name="Popova J."/>
            <person name="Andronov E."/>
            <person name="Verkhozina A."/>
            <person name="Tikhonovich I."/>
        </authorList>
    </citation>
    <scope>NUCLEOTIDE SEQUENCE [LARGE SCALE GENOMIC DNA]</scope>
    <source>
        <strain evidence="5 6">Tri-38</strain>
    </source>
</reference>
<feature type="compositionally biased region" description="Basic and acidic residues" evidence="1">
    <location>
        <begin position="918"/>
        <end position="935"/>
    </location>
</feature>
<keyword evidence="6" id="KW-1185">Reference proteome</keyword>
<dbReference type="InterPro" id="IPR028098">
    <property type="entry name" value="Glyco_trans_4-like_N"/>
</dbReference>
<feature type="region of interest" description="Disordered" evidence="1">
    <location>
        <begin position="905"/>
        <end position="935"/>
    </location>
</feature>
<evidence type="ECO:0000259" key="4">
    <source>
        <dbReference type="Pfam" id="PF13439"/>
    </source>
</evidence>
<dbReference type="Proteomes" id="UP000232163">
    <property type="component" value="Unassembled WGS sequence"/>
</dbReference>
<dbReference type="OrthoDB" id="9807414at2"/>
<dbReference type="Pfam" id="PF13439">
    <property type="entry name" value="Glyco_transf_4"/>
    <property type="match status" value="1"/>
</dbReference>
<dbReference type="AlphaFoldDB" id="A0A2N9VQ21"/>
<dbReference type="Pfam" id="PF00535">
    <property type="entry name" value="Glycos_transf_2"/>
    <property type="match status" value="1"/>
</dbReference>
<proteinExistence type="predicted"/>
<dbReference type="RefSeq" id="WP_100002333.1">
    <property type="nucleotide sequence ID" value="NZ_CP017942.1"/>
</dbReference>
<feature type="domain" description="Glycosyltransferase subfamily 4-like N-terminal" evidence="4">
    <location>
        <begin position="513"/>
        <end position="682"/>
    </location>
</feature>
<feature type="domain" description="Glycosyltransferase 2-like" evidence="3">
    <location>
        <begin position="32"/>
        <end position="165"/>
    </location>
</feature>
<organism evidence="5 6">
    <name type="scientific">Phyllobacterium zundukense</name>
    <dbReference type="NCBI Taxonomy" id="1867719"/>
    <lineage>
        <taxon>Bacteria</taxon>
        <taxon>Pseudomonadati</taxon>
        <taxon>Pseudomonadota</taxon>
        <taxon>Alphaproteobacteria</taxon>
        <taxon>Hyphomicrobiales</taxon>
        <taxon>Phyllobacteriaceae</taxon>
        <taxon>Phyllobacterium</taxon>
    </lineage>
</organism>
<dbReference type="KEGG" id="pht:BLM14_23265"/>
<dbReference type="InterPro" id="IPR001173">
    <property type="entry name" value="Glyco_trans_2-like"/>
</dbReference>
<evidence type="ECO:0000313" key="6">
    <source>
        <dbReference type="Proteomes" id="UP000232163"/>
    </source>
</evidence>
<dbReference type="PANTHER" id="PTHR12526">
    <property type="entry name" value="GLYCOSYLTRANSFERASE"/>
    <property type="match status" value="1"/>
</dbReference>
<keyword evidence="5" id="KW-0808">Transferase</keyword>
<dbReference type="InterPro" id="IPR001296">
    <property type="entry name" value="Glyco_trans_1"/>
</dbReference>
<accession>A0A2N9VQ21</accession>
<protein>
    <submittedName>
        <fullName evidence="5">Glycosyltransferase</fullName>
    </submittedName>
</protein>
<dbReference type="Gene3D" id="3.40.50.2000">
    <property type="entry name" value="Glycogen Phosphorylase B"/>
    <property type="match status" value="2"/>
</dbReference>
<comment type="caution">
    <text evidence="5">The sequence shown here is derived from an EMBL/GenBank/DDBJ whole genome shotgun (WGS) entry which is preliminary data.</text>
</comment>